<dbReference type="Proteomes" id="UP001248581">
    <property type="component" value="Chromosome"/>
</dbReference>
<name>A0ABY9TI13_9GAMM</name>
<protein>
    <submittedName>
        <fullName evidence="1">Uncharacterized protein</fullName>
    </submittedName>
</protein>
<reference evidence="2" key="1">
    <citation type="submission" date="2023-09" db="EMBL/GenBank/DDBJ databases">
        <authorList>
            <person name="Li S."/>
            <person name="Li X."/>
            <person name="Zhang C."/>
            <person name="Zhao Z."/>
        </authorList>
    </citation>
    <scope>NUCLEOTIDE SEQUENCE [LARGE SCALE GENOMIC DNA]</scope>
    <source>
        <strain evidence="2">SQ345</strain>
    </source>
</reference>
<proteinExistence type="predicted"/>
<keyword evidence="2" id="KW-1185">Reference proteome</keyword>
<accession>A0ABY9TI13</accession>
<gene>
    <name evidence="1" type="ORF">RI845_17700</name>
</gene>
<evidence type="ECO:0000313" key="2">
    <source>
        <dbReference type="Proteomes" id="UP001248581"/>
    </source>
</evidence>
<evidence type="ECO:0000313" key="1">
    <source>
        <dbReference type="EMBL" id="WNC68340.1"/>
    </source>
</evidence>
<dbReference type="RefSeq" id="WP_348387496.1">
    <property type="nucleotide sequence ID" value="NZ_CP134146.1"/>
</dbReference>
<sequence length="78" mass="9020">MSFFDMLRERDELAEQVETKATIITIMAERFEPKEDISPYEIALILKAFAIASVNGLSEETKQMMLDNKLDRHFAPLK</sequence>
<dbReference type="EMBL" id="CP134146">
    <property type="protein sequence ID" value="WNC68340.1"/>
    <property type="molecule type" value="Genomic_DNA"/>
</dbReference>
<organism evidence="1 2">
    <name type="scientific">Thalassotalea nanhaiensis</name>
    <dbReference type="NCBI Taxonomy" id="3065648"/>
    <lineage>
        <taxon>Bacteria</taxon>
        <taxon>Pseudomonadati</taxon>
        <taxon>Pseudomonadota</taxon>
        <taxon>Gammaproteobacteria</taxon>
        <taxon>Alteromonadales</taxon>
        <taxon>Colwelliaceae</taxon>
        <taxon>Thalassotalea</taxon>
    </lineage>
</organism>